<protein>
    <submittedName>
        <fullName evidence="1">Uncharacterized protein</fullName>
    </submittedName>
</protein>
<dbReference type="AlphaFoldDB" id="A0A0E9SCK0"/>
<proteinExistence type="predicted"/>
<sequence>MTTGILINIQSSWVVLGRKSGSEFVYHFYWATTWYNSSGIGLETRGLYDSQVGCCHCTLEQSTRSVLLQKICGRNGLYV</sequence>
<accession>A0A0E9SCK0</accession>
<reference evidence="1" key="2">
    <citation type="journal article" date="2015" name="Fish Shellfish Immunol.">
        <title>Early steps in the European eel (Anguilla anguilla)-Vibrio vulnificus interaction in the gills: Role of the RtxA13 toxin.</title>
        <authorList>
            <person name="Callol A."/>
            <person name="Pajuelo D."/>
            <person name="Ebbesson L."/>
            <person name="Teles M."/>
            <person name="MacKenzie S."/>
            <person name="Amaro C."/>
        </authorList>
    </citation>
    <scope>NUCLEOTIDE SEQUENCE</scope>
</reference>
<evidence type="ECO:0000313" key="1">
    <source>
        <dbReference type="EMBL" id="JAH38996.1"/>
    </source>
</evidence>
<dbReference type="EMBL" id="GBXM01069581">
    <property type="protein sequence ID" value="JAH38996.1"/>
    <property type="molecule type" value="Transcribed_RNA"/>
</dbReference>
<organism evidence="1">
    <name type="scientific">Anguilla anguilla</name>
    <name type="common">European freshwater eel</name>
    <name type="synonym">Muraena anguilla</name>
    <dbReference type="NCBI Taxonomy" id="7936"/>
    <lineage>
        <taxon>Eukaryota</taxon>
        <taxon>Metazoa</taxon>
        <taxon>Chordata</taxon>
        <taxon>Craniata</taxon>
        <taxon>Vertebrata</taxon>
        <taxon>Euteleostomi</taxon>
        <taxon>Actinopterygii</taxon>
        <taxon>Neopterygii</taxon>
        <taxon>Teleostei</taxon>
        <taxon>Anguilliformes</taxon>
        <taxon>Anguillidae</taxon>
        <taxon>Anguilla</taxon>
    </lineage>
</organism>
<reference evidence="1" key="1">
    <citation type="submission" date="2014-11" db="EMBL/GenBank/DDBJ databases">
        <authorList>
            <person name="Amaro Gonzalez C."/>
        </authorList>
    </citation>
    <scope>NUCLEOTIDE SEQUENCE</scope>
</reference>
<name>A0A0E9SCK0_ANGAN</name>